<evidence type="ECO:0000256" key="2">
    <source>
        <dbReference type="ARBA" id="ARBA00022448"/>
    </source>
</evidence>
<dbReference type="InterPro" id="IPR016444">
    <property type="entry name" value="Synaptobrevin/VAMP"/>
</dbReference>
<feature type="region of interest" description="Disordered" evidence="9">
    <location>
        <begin position="1"/>
        <end position="33"/>
    </location>
</feature>
<dbReference type="PROSITE" id="PS50892">
    <property type="entry name" value="V_SNARE"/>
    <property type="match status" value="1"/>
</dbReference>
<dbReference type="GO" id="GO:0005737">
    <property type="term" value="C:cytoplasm"/>
    <property type="evidence" value="ECO:0007669"/>
    <property type="project" value="UniProtKB-ARBA"/>
</dbReference>
<sequence>MMPEPYDPYYPRSAPAPSLSDPGPSRGPSNNPRIANIQAQIDNTVEIMKDNITKVAERGERLESLEARTETLAVSARGFRRTANRVRKNMWWQDMKMRIIIGVTVAVIISLVVLSIVQATRKKK</sequence>
<evidence type="ECO:0000313" key="12">
    <source>
        <dbReference type="EMBL" id="KAF9465934.1"/>
    </source>
</evidence>
<comment type="caution">
    <text evidence="12">The sequence shown here is derived from an EMBL/GenBank/DDBJ whole genome shotgun (WGS) entry which is preliminary data.</text>
</comment>
<comment type="similarity">
    <text evidence="1">Belongs to the synaptobrevin family.</text>
</comment>
<dbReference type="GO" id="GO:0012505">
    <property type="term" value="C:endomembrane system"/>
    <property type="evidence" value="ECO:0007669"/>
    <property type="project" value="UniProtKB-SubCell"/>
</dbReference>
<evidence type="ECO:0000256" key="4">
    <source>
        <dbReference type="ARBA" id="ARBA00022927"/>
    </source>
</evidence>
<dbReference type="PRINTS" id="PR00219">
    <property type="entry name" value="SYNAPTOBREVN"/>
</dbReference>
<evidence type="ECO:0000256" key="6">
    <source>
        <dbReference type="ARBA" id="ARBA00023136"/>
    </source>
</evidence>
<dbReference type="AlphaFoldDB" id="A0A9P5YAX7"/>
<dbReference type="InterPro" id="IPR042855">
    <property type="entry name" value="V_SNARE_CC"/>
</dbReference>
<organism evidence="12 13">
    <name type="scientific">Collybia nuda</name>
    <dbReference type="NCBI Taxonomy" id="64659"/>
    <lineage>
        <taxon>Eukaryota</taxon>
        <taxon>Fungi</taxon>
        <taxon>Dikarya</taxon>
        <taxon>Basidiomycota</taxon>
        <taxon>Agaricomycotina</taxon>
        <taxon>Agaricomycetes</taxon>
        <taxon>Agaricomycetidae</taxon>
        <taxon>Agaricales</taxon>
        <taxon>Tricholomatineae</taxon>
        <taxon>Clitocybaceae</taxon>
        <taxon>Collybia</taxon>
    </lineage>
</organism>
<dbReference type="EMBL" id="MU150244">
    <property type="protein sequence ID" value="KAF9465934.1"/>
    <property type="molecule type" value="Genomic_DNA"/>
</dbReference>
<proteinExistence type="inferred from homology"/>
<evidence type="ECO:0000313" key="13">
    <source>
        <dbReference type="Proteomes" id="UP000807353"/>
    </source>
</evidence>
<evidence type="ECO:0000256" key="3">
    <source>
        <dbReference type="ARBA" id="ARBA00022692"/>
    </source>
</evidence>
<keyword evidence="6 10" id="KW-0472">Membrane</keyword>
<dbReference type="GO" id="GO:0015031">
    <property type="term" value="P:protein transport"/>
    <property type="evidence" value="ECO:0007669"/>
    <property type="project" value="UniProtKB-KW"/>
</dbReference>
<accession>A0A9P5YAX7</accession>
<keyword evidence="8" id="KW-0175">Coiled coil</keyword>
<dbReference type="InterPro" id="IPR001388">
    <property type="entry name" value="Synaptobrevin-like"/>
</dbReference>
<keyword evidence="3 10" id="KW-0812">Transmembrane</keyword>
<dbReference type="SUPFAM" id="SSF58038">
    <property type="entry name" value="SNARE fusion complex"/>
    <property type="match status" value="1"/>
</dbReference>
<comment type="subcellular location">
    <subcellularLocation>
        <location evidence="7">Endomembrane system</location>
        <topology evidence="7">Single-pass type IV membrane protein</topology>
    </subcellularLocation>
</comment>
<dbReference type="FunFam" id="1.20.5.110:FF:000004">
    <property type="entry name" value="Vesicle-associated membrane protein 7"/>
    <property type="match status" value="1"/>
</dbReference>
<reference evidence="12" key="1">
    <citation type="submission" date="2020-11" db="EMBL/GenBank/DDBJ databases">
        <authorList>
            <consortium name="DOE Joint Genome Institute"/>
            <person name="Ahrendt S."/>
            <person name="Riley R."/>
            <person name="Andreopoulos W."/>
            <person name="Labutti K."/>
            <person name="Pangilinan J."/>
            <person name="Ruiz-Duenas F.J."/>
            <person name="Barrasa J.M."/>
            <person name="Sanchez-Garcia M."/>
            <person name="Camarero S."/>
            <person name="Miyauchi S."/>
            <person name="Serrano A."/>
            <person name="Linde D."/>
            <person name="Babiker R."/>
            <person name="Drula E."/>
            <person name="Ayuso-Fernandez I."/>
            <person name="Pacheco R."/>
            <person name="Padilla G."/>
            <person name="Ferreira P."/>
            <person name="Barriuso J."/>
            <person name="Kellner H."/>
            <person name="Castanera R."/>
            <person name="Alfaro M."/>
            <person name="Ramirez L."/>
            <person name="Pisabarro A.G."/>
            <person name="Kuo A."/>
            <person name="Tritt A."/>
            <person name="Lipzen A."/>
            <person name="He G."/>
            <person name="Yan M."/>
            <person name="Ng V."/>
            <person name="Cullen D."/>
            <person name="Martin F."/>
            <person name="Rosso M.-N."/>
            <person name="Henrissat B."/>
            <person name="Hibbett D."/>
            <person name="Martinez A.T."/>
            <person name="Grigoriev I.V."/>
        </authorList>
    </citation>
    <scope>NUCLEOTIDE SEQUENCE</scope>
    <source>
        <strain evidence="12">CBS 247.69</strain>
    </source>
</reference>
<dbReference type="OrthoDB" id="190375at2759"/>
<evidence type="ECO:0000256" key="10">
    <source>
        <dbReference type="SAM" id="Phobius"/>
    </source>
</evidence>
<evidence type="ECO:0000256" key="5">
    <source>
        <dbReference type="ARBA" id="ARBA00022989"/>
    </source>
</evidence>
<protein>
    <submittedName>
        <fullName evidence="12">Synaptobrevin-like protein</fullName>
    </submittedName>
</protein>
<evidence type="ECO:0000256" key="9">
    <source>
        <dbReference type="SAM" id="MobiDB-lite"/>
    </source>
</evidence>
<feature type="domain" description="V-SNARE coiled-coil homology" evidence="11">
    <location>
        <begin position="33"/>
        <end position="93"/>
    </location>
</feature>
<dbReference type="PIRSF" id="PIRSF005409">
    <property type="entry name" value="Synaptobrevin_euk"/>
    <property type="match status" value="1"/>
</dbReference>
<feature type="transmembrane region" description="Helical" evidence="10">
    <location>
        <begin position="99"/>
        <end position="117"/>
    </location>
</feature>
<dbReference type="GO" id="GO:0016192">
    <property type="term" value="P:vesicle-mediated transport"/>
    <property type="evidence" value="ECO:0007669"/>
    <property type="project" value="InterPro"/>
</dbReference>
<keyword evidence="2" id="KW-0813">Transport</keyword>
<keyword evidence="13" id="KW-1185">Reference proteome</keyword>
<keyword evidence="4" id="KW-0653">Protein transport</keyword>
<keyword evidence="5 10" id="KW-1133">Transmembrane helix</keyword>
<name>A0A9P5YAX7_9AGAR</name>
<evidence type="ECO:0000256" key="1">
    <source>
        <dbReference type="ARBA" id="ARBA00008025"/>
    </source>
</evidence>
<evidence type="ECO:0000256" key="8">
    <source>
        <dbReference type="PROSITE-ProRule" id="PRU00290"/>
    </source>
</evidence>
<dbReference type="PANTHER" id="PTHR45701">
    <property type="entry name" value="SYNAPTOBREVIN FAMILY MEMBER"/>
    <property type="match status" value="1"/>
</dbReference>
<dbReference type="Pfam" id="PF00957">
    <property type="entry name" value="Synaptobrevin"/>
    <property type="match status" value="1"/>
</dbReference>
<evidence type="ECO:0000256" key="7">
    <source>
        <dbReference type="ARBA" id="ARBA00046280"/>
    </source>
</evidence>
<dbReference type="Proteomes" id="UP000807353">
    <property type="component" value="Unassembled WGS sequence"/>
</dbReference>
<dbReference type="GO" id="GO:0016020">
    <property type="term" value="C:membrane"/>
    <property type="evidence" value="ECO:0007669"/>
    <property type="project" value="InterPro"/>
</dbReference>
<dbReference type="Gene3D" id="1.20.5.110">
    <property type="match status" value="1"/>
</dbReference>
<gene>
    <name evidence="12" type="ORF">BDZ94DRAFT_1252609</name>
</gene>
<evidence type="ECO:0000259" key="11">
    <source>
        <dbReference type="PROSITE" id="PS50892"/>
    </source>
</evidence>